<protein>
    <submittedName>
        <fullName evidence="2">Type 11 methyltransferase</fullName>
    </submittedName>
</protein>
<evidence type="ECO:0000259" key="1">
    <source>
        <dbReference type="Pfam" id="PF08241"/>
    </source>
</evidence>
<dbReference type="CDD" id="cd02440">
    <property type="entry name" value="AdoMet_MTases"/>
    <property type="match status" value="1"/>
</dbReference>
<dbReference type="Gene3D" id="3.40.50.150">
    <property type="entry name" value="Vaccinia Virus protein VP39"/>
    <property type="match status" value="1"/>
</dbReference>
<keyword evidence="2" id="KW-0489">Methyltransferase</keyword>
<proteinExistence type="predicted"/>
<dbReference type="EMBL" id="APND01000009">
    <property type="protein sequence ID" value="MES1930915.1"/>
    <property type="molecule type" value="Genomic_DNA"/>
</dbReference>
<evidence type="ECO:0000313" key="2">
    <source>
        <dbReference type="EMBL" id="MES1930915.1"/>
    </source>
</evidence>
<keyword evidence="3" id="KW-1185">Reference proteome</keyword>
<accession>A0ABV2B5H6</accession>
<dbReference type="GO" id="GO:0032259">
    <property type="term" value="P:methylation"/>
    <property type="evidence" value="ECO:0007669"/>
    <property type="project" value="UniProtKB-KW"/>
</dbReference>
<dbReference type="Pfam" id="PF08241">
    <property type="entry name" value="Methyltransf_11"/>
    <property type="match status" value="1"/>
</dbReference>
<sequence length="213" mass="24148">MTACSRNAVAAEYARLAGGYDAKSSFYIKATTRETLARLFLRPQDRVLDIGCGTGALLQRLCAIHPPPQLCGVDPVFEMLAMARRELSSTVDLRQGWAERLPFADAQFDVVVSCSVFHYLYRPDKALTEILRVLRPGGQLVITDWSSDYLMCRLLDRYLQLTGRAHSRVYRAQEHVERVESAGFATVDVDQYKINWLWGLITARFARTRVKSI</sequence>
<dbReference type="Proteomes" id="UP001460888">
    <property type="component" value="Unassembled WGS sequence"/>
</dbReference>
<dbReference type="InterPro" id="IPR050508">
    <property type="entry name" value="Methyltransf_Superfamily"/>
</dbReference>
<evidence type="ECO:0000313" key="3">
    <source>
        <dbReference type="Proteomes" id="UP001460888"/>
    </source>
</evidence>
<comment type="caution">
    <text evidence="2">The sequence shown here is derived from an EMBL/GenBank/DDBJ whole genome shotgun (WGS) entry which is preliminary data.</text>
</comment>
<dbReference type="InterPro" id="IPR029063">
    <property type="entry name" value="SAM-dependent_MTases_sf"/>
</dbReference>
<reference evidence="2 3" key="1">
    <citation type="submission" date="2013-03" db="EMBL/GenBank/DDBJ databases">
        <title>Salinisphaera dokdonensis CL-ES53 Genome Sequencing.</title>
        <authorList>
            <person name="Li C."/>
            <person name="Lai Q."/>
            <person name="Shao Z."/>
        </authorList>
    </citation>
    <scope>NUCLEOTIDE SEQUENCE [LARGE SCALE GENOMIC DNA]</scope>
    <source>
        <strain evidence="2 3">CL-ES53</strain>
    </source>
</reference>
<gene>
    <name evidence="2" type="ORF">SADO_16768</name>
</gene>
<name>A0ABV2B5H6_9GAMM</name>
<keyword evidence="2" id="KW-0808">Transferase</keyword>
<dbReference type="InterPro" id="IPR013216">
    <property type="entry name" value="Methyltransf_11"/>
</dbReference>
<dbReference type="RefSeq" id="WP_353113593.1">
    <property type="nucleotide sequence ID" value="NZ_APND01000009.1"/>
</dbReference>
<dbReference type="PANTHER" id="PTHR42912">
    <property type="entry name" value="METHYLTRANSFERASE"/>
    <property type="match status" value="1"/>
</dbReference>
<dbReference type="GO" id="GO:0008168">
    <property type="term" value="F:methyltransferase activity"/>
    <property type="evidence" value="ECO:0007669"/>
    <property type="project" value="UniProtKB-KW"/>
</dbReference>
<dbReference type="SUPFAM" id="SSF53335">
    <property type="entry name" value="S-adenosyl-L-methionine-dependent methyltransferases"/>
    <property type="match status" value="1"/>
</dbReference>
<organism evidence="2 3">
    <name type="scientific">Salinisphaera dokdonensis CL-ES53</name>
    <dbReference type="NCBI Taxonomy" id="1304272"/>
    <lineage>
        <taxon>Bacteria</taxon>
        <taxon>Pseudomonadati</taxon>
        <taxon>Pseudomonadota</taxon>
        <taxon>Gammaproteobacteria</taxon>
        <taxon>Salinisphaerales</taxon>
        <taxon>Salinisphaeraceae</taxon>
        <taxon>Salinisphaera</taxon>
    </lineage>
</organism>
<feature type="domain" description="Methyltransferase type 11" evidence="1">
    <location>
        <begin position="48"/>
        <end position="142"/>
    </location>
</feature>